<dbReference type="InterPro" id="IPR043128">
    <property type="entry name" value="Rev_trsase/Diguanyl_cyclase"/>
</dbReference>
<dbReference type="InterPro" id="IPR000160">
    <property type="entry name" value="GGDEF_dom"/>
</dbReference>
<dbReference type="RefSeq" id="WP_118335794.1">
    <property type="nucleotide sequence ID" value="NZ_AP025567.1"/>
</dbReference>
<dbReference type="STRING" id="1776384.GCA_900086585_00734"/>
<dbReference type="SMART" id="SM00267">
    <property type="entry name" value="GGDEF"/>
    <property type="match status" value="1"/>
</dbReference>
<dbReference type="PANTHER" id="PTHR45138:SF9">
    <property type="entry name" value="DIGUANYLATE CYCLASE DGCM-RELATED"/>
    <property type="match status" value="1"/>
</dbReference>
<comment type="caution">
    <text evidence="2">The sequence shown here is derived from an EMBL/GenBank/DDBJ whole genome shotgun (WGS) entry which is preliminary data.</text>
</comment>
<dbReference type="Pfam" id="PF00990">
    <property type="entry name" value="GGDEF"/>
    <property type="match status" value="1"/>
</dbReference>
<protein>
    <submittedName>
        <fullName evidence="2">GGDEF domain-containing protein</fullName>
    </submittedName>
</protein>
<keyword evidence="3" id="KW-1185">Reference proteome</keyword>
<proteinExistence type="predicted"/>
<dbReference type="SUPFAM" id="SSF55073">
    <property type="entry name" value="Nucleotide cyclase"/>
    <property type="match status" value="1"/>
</dbReference>
<dbReference type="EMBL" id="QRMS01000003">
    <property type="protein sequence ID" value="RHJ87264.1"/>
    <property type="molecule type" value="Genomic_DNA"/>
</dbReference>
<name>A0A415E138_9FIRM</name>
<dbReference type="Gene3D" id="3.30.70.270">
    <property type="match status" value="1"/>
</dbReference>
<dbReference type="GO" id="GO:0052621">
    <property type="term" value="F:diguanylate cyclase activity"/>
    <property type="evidence" value="ECO:0007669"/>
    <property type="project" value="TreeGrafter"/>
</dbReference>
<gene>
    <name evidence="2" type="ORF">DW099_11220</name>
</gene>
<dbReference type="AlphaFoldDB" id="A0A415E138"/>
<reference evidence="2 3" key="1">
    <citation type="submission" date="2018-08" db="EMBL/GenBank/DDBJ databases">
        <title>A genome reference for cultivated species of the human gut microbiota.</title>
        <authorList>
            <person name="Zou Y."/>
            <person name="Xue W."/>
            <person name="Luo G."/>
        </authorList>
    </citation>
    <scope>NUCLEOTIDE SEQUENCE [LARGE SCALE GENOMIC DNA]</scope>
    <source>
        <strain evidence="2 3">AM07-24</strain>
    </source>
</reference>
<organism evidence="2 3">
    <name type="scientific">Emergencia timonensis</name>
    <dbReference type="NCBI Taxonomy" id="1776384"/>
    <lineage>
        <taxon>Bacteria</taxon>
        <taxon>Bacillati</taxon>
        <taxon>Bacillota</taxon>
        <taxon>Clostridia</taxon>
        <taxon>Peptostreptococcales</taxon>
        <taxon>Anaerovoracaceae</taxon>
        <taxon>Emergencia</taxon>
    </lineage>
</organism>
<dbReference type="InterPro" id="IPR050469">
    <property type="entry name" value="Diguanylate_Cyclase"/>
</dbReference>
<dbReference type="Proteomes" id="UP000284841">
    <property type="component" value="Unassembled WGS sequence"/>
</dbReference>
<sequence>MREDIAKLKAENERLSRIAETDWLTGLYNRGAVEKRVNQSLAKTGTGIMLVFDVDYFRQVNTRCGHITGDHTLQEIARILRVMVLPRDIVARIGGDEFVIFMPVNRDSHFAQERSQQIKNRLAAISLPDDAVMLSVSAGWAVAEENDNYQSVFERADRILLTAKQKWDEGETEKSCPANNGIEMDIKQIREELSEHDLIKGAYCQDYETFKGIYRFMERRLHRTKSNVYIILFTLTNGEGDLTSLADREAGMGYLKDRIQGCLRSADVFTQYSSGQFLVMVSDVTCELAEMIAERIETAFYKDQKRGTEDLLLHHCYPLTPVRPAITVRQENA</sequence>
<feature type="domain" description="GGDEF" evidence="1">
    <location>
        <begin position="45"/>
        <end position="179"/>
    </location>
</feature>
<dbReference type="NCBIfam" id="TIGR00254">
    <property type="entry name" value="GGDEF"/>
    <property type="match status" value="1"/>
</dbReference>
<evidence type="ECO:0000313" key="2">
    <source>
        <dbReference type="EMBL" id="RHJ87264.1"/>
    </source>
</evidence>
<evidence type="ECO:0000259" key="1">
    <source>
        <dbReference type="PROSITE" id="PS50887"/>
    </source>
</evidence>
<dbReference type="InterPro" id="IPR029787">
    <property type="entry name" value="Nucleotide_cyclase"/>
</dbReference>
<dbReference type="OrthoDB" id="1771403at2"/>
<evidence type="ECO:0000313" key="3">
    <source>
        <dbReference type="Proteomes" id="UP000284841"/>
    </source>
</evidence>
<accession>A0A415E138</accession>
<dbReference type="PANTHER" id="PTHR45138">
    <property type="entry name" value="REGULATORY COMPONENTS OF SENSORY TRANSDUCTION SYSTEM"/>
    <property type="match status" value="1"/>
</dbReference>
<dbReference type="PROSITE" id="PS50887">
    <property type="entry name" value="GGDEF"/>
    <property type="match status" value="1"/>
</dbReference>
<dbReference type="CDD" id="cd01949">
    <property type="entry name" value="GGDEF"/>
    <property type="match status" value="1"/>
</dbReference>